<gene>
    <name evidence="1" type="ORF">PAT3040_04153</name>
</gene>
<protein>
    <submittedName>
        <fullName evidence="1">Uncharacterized protein</fullName>
    </submittedName>
</protein>
<keyword evidence="2" id="KW-1185">Reference proteome</keyword>
<proteinExistence type="predicted"/>
<reference evidence="1 2" key="1">
    <citation type="submission" date="2017-08" db="EMBL/GenBank/DDBJ databases">
        <title>Substantial Increase in Enzyme Production by Combined Drug-Resistance Mutations in Paenibacillus agaridevorans.</title>
        <authorList>
            <person name="Tanaka Y."/>
            <person name="Funane K."/>
            <person name="Hosaka T."/>
            <person name="Shiwa Y."/>
            <person name="Fujita N."/>
            <person name="Miyazaki T."/>
            <person name="Yoshikawa H."/>
            <person name="Murakami K."/>
            <person name="Kasahara K."/>
            <person name="Inaoka T."/>
            <person name="Hiraga Y."/>
            <person name="Ochi K."/>
        </authorList>
    </citation>
    <scope>NUCLEOTIDE SEQUENCE [LARGE SCALE GENOMIC DNA]</scope>
    <source>
        <strain evidence="1 2">T-3040</strain>
    </source>
</reference>
<sequence>MFRLSNFFLKVRKLPYREDGHLTFVVYKHEDNELLGLTYRHKVVEHFERLSFYERNKAGSITDIICIQDTEYERYFSVNNNDYVVGSLSEAAKEIVDSQPDYRQQFTTFVELIHRMGMSKYPQ</sequence>
<comment type="caution">
    <text evidence="1">The sequence shown here is derived from an EMBL/GenBank/DDBJ whole genome shotgun (WGS) entry which is preliminary data.</text>
</comment>
<name>A0A2R5F1C0_9BACL</name>
<dbReference type="AlphaFoldDB" id="A0A2R5F1C0"/>
<accession>A0A2R5F1C0</accession>
<organism evidence="1 2">
    <name type="scientific">Paenibacillus agaridevorans</name>
    <dbReference type="NCBI Taxonomy" id="171404"/>
    <lineage>
        <taxon>Bacteria</taxon>
        <taxon>Bacillati</taxon>
        <taxon>Bacillota</taxon>
        <taxon>Bacilli</taxon>
        <taxon>Bacillales</taxon>
        <taxon>Paenibacillaceae</taxon>
        <taxon>Paenibacillus</taxon>
    </lineage>
</organism>
<dbReference type="EMBL" id="BDQX01000231">
    <property type="protein sequence ID" value="GBG09504.1"/>
    <property type="molecule type" value="Genomic_DNA"/>
</dbReference>
<evidence type="ECO:0000313" key="1">
    <source>
        <dbReference type="EMBL" id="GBG09504.1"/>
    </source>
</evidence>
<evidence type="ECO:0000313" key="2">
    <source>
        <dbReference type="Proteomes" id="UP000245202"/>
    </source>
</evidence>
<dbReference type="Proteomes" id="UP000245202">
    <property type="component" value="Unassembled WGS sequence"/>
</dbReference>